<organism evidence="3 4">
    <name type="scientific">Photobacterium leiognathi</name>
    <dbReference type="NCBI Taxonomy" id="553611"/>
    <lineage>
        <taxon>Bacteria</taxon>
        <taxon>Pseudomonadati</taxon>
        <taxon>Pseudomonadota</taxon>
        <taxon>Gammaproteobacteria</taxon>
        <taxon>Vibrionales</taxon>
        <taxon>Vibrionaceae</taxon>
        <taxon>Photobacterium</taxon>
    </lineage>
</organism>
<evidence type="ECO:0000259" key="2">
    <source>
        <dbReference type="SMART" id="SM00382"/>
    </source>
</evidence>
<dbReference type="GO" id="GO:0016887">
    <property type="term" value="F:ATP hydrolysis activity"/>
    <property type="evidence" value="ECO:0007669"/>
    <property type="project" value="InterPro"/>
</dbReference>
<accession>A0A2T3MGB5</accession>
<gene>
    <name evidence="3" type="ORF">CTM89_02010</name>
</gene>
<proteinExistence type="predicted"/>
<dbReference type="SUPFAM" id="SSF52540">
    <property type="entry name" value="P-loop containing nucleoside triphosphate hydrolases"/>
    <property type="match status" value="1"/>
</dbReference>
<dbReference type="InterPro" id="IPR051396">
    <property type="entry name" value="Bact_Antivir_Def_Nuclease"/>
</dbReference>
<sequence>MSGYLTKIKTKIPYSDKVVDIDVNGKTLILTGGNGCGKTQLLNYVYEKLIARVIKRNNSTIQKLQQSIVNLEQLINSEGPTNRSYDTWVRQIEDAKEQIEELENPPINLSDLEDFVLKYKDFRAVLLQFEAGRKSDILKPSSVAPIDSLKEKDRDTVSRPHQQKTTSSIFEEFLITSIANQAFSESKKINNNPEEAERIDKWFNKLEADLQKLFEDNELKLVFNSDSFSFKIHQPSKEPYTFQTLSSGFSSIMAVYADLIAKVSLRSIDPEELTGVVMIDEIDAHLHVSLQKKILSFLTRAFPKVQFIVTTHSPFVVSSVDDAVIYDLSKLEQVEDLSMYSYEAVLEGLFGVLPISNLLQQNIEALAKLLEKHPINLDEVQSLLDKLPQDEDSLDSESLYFVNSAKLAINKAKRQ</sequence>
<dbReference type="GO" id="GO:0005524">
    <property type="term" value="F:ATP binding"/>
    <property type="evidence" value="ECO:0007669"/>
    <property type="project" value="InterPro"/>
</dbReference>
<dbReference type="Pfam" id="PF13304">
    <property type="entry name" value="AAA_21"/>
    <property type="match status" value="1"/>
</dbReference>
<dbReference type="OrthoDB" id="9815944at2"/>
<protein>
    <submittedName>
        <fullName evidence="3">AAA family ATPase</fullName>
    </submittedName>
</protein>
<evidence type="ECO:0000313" key="4">
    <source>
        <dbReference type="Proteomes" id="UP000240410"/>
    </source>
</evidence>
<dbReference type="InterPro" id="IPR003593">
    <property type="entry name" value="AAA+_ATPase"/>
</dbReference>
<name>A0A2T3MGB5_PHOLE</name>
<feature type="coiled-coil region" evidence="1">
    <location>
        <begin position="54"/>
        <end position="105"/>
    </location>
</feature>
<dbReference type="EMBL" id="PYOJ01000002">
    <property type="protein sequence ID" value="PSV93214.1"/>
    <property type="molecule type" value="Genomic_DNA"/>
</dbReference>
<dbReference type="InterPro" id="IPR003959">
    <property type="entry name" value="ATPase_AAA_core"/>
</dbReference>
<dbReference type="SMART" id="SM00382">
    <property type="entry name" value="AAA"/>
    <property type="match status" value="1"/>
</dbReference>
<comment type="caution">
    <text evidence="3">The sequence shown here is derived from an EMBL/GenBank/DDBJ whole genome shotgun (WGS) entry which is preliminary data.</text>
</comment>
<dbReference type="Gene3D" id="3.40.50.300">
    <property type="entry name" value="P-loop containing nucleotide triphosphate hydrolases"/>
    <property type="match status" value="1"/>
</dbReference>
<dbReference type="AlphaFoldDB" id="A0A2T3MGB5"/>
<keyword evidence="1" id="KW-0175">Coiled coil</keyword>
<dbReference type="RefSeq" id="WP_045068970.1">
    <property type="nucleotide sequence ID" value="NZ_JZSL01000008.1"/>
</dbReference>
<dbReference type="PANTHER" id="PTHR43581:SF2">
    <property type="entry name" value="EXCINUCLEASE ATPASE SUBUNIT"/>
    <property type="match status" value="1"/>
</dbReference>
<evidence type="ECO:0000256" key="1">
    <source>
        <dbReference type="SAM" id="Coils"/>
    </source>
</evidence>
<dbReference type="Proteomes" id="UP000240410">
    <property type="component" value="Unassembled WGS sequence"/>
</dbReference>
<dbReference type="PANTHER" id="PTHR43581">
    <property type="entry name" value="ATP/GTP PHOSPHATASE"/>
    <property type="match status" value="1"/>
</dbReference>
<reference evidence="3 4" key="1">
    <citation type="submission" date="2018-03" db="EMBL/GenBank/DDBJ databases">
        <title>Whole genome sequencing of Histamine producing bacteria.</title>
        <authorList>
            <person name="Butler K."/>
        </authorList>
    </citation>
    <scope>NUCLEOTIDE SEQUENCE [LARGE SCALE GENOMIC DNA]</scope>
    <source>
        <strain evidence="3 4">ATCC 33979</strain>
    </source>
</reference>
<feature type="domain" description="AAA+ ATPase" evidence="2">
    <location>
        <begin position="24"/>
        <end position="338"/>
    </location>
</feature>
<evidence type="ECO:0000313" key="3">
    <source>
        <dbReference type="EMBL" id="PSV93214.1"/>
    </source>
</evidence>
<dbReference type="InterPro" id="IPR027417">
    <property type="entry name" value="P-loop_NTPase"/>
</dbReference>